<evidence type="ECO:0000256" key="8">
    <source>
        <dbReference type="SAM" id="Phobius"/>
    </source>
</evidence>
<keyword evidence="4 8" id="KW-1133">Transmembrane helix</keyword>
<evidence type="ECO:0000256" key="5">
    <source>
        <dbReference type="ARBA" id="ARBA00023043"/>
    </source>
</evidence>
<dbReference type="PANTHER" id="PTHR24186">
    <property type="entry name" value="PROTEIN PHOSPHATASE 1 REGULATORY SUBUNIT"/>
    <property type="match status" value="1"/>
</dbReference>
<dbReference type="Gene3D" id="1.25.40.20">
    <property type="entry name" value="Ankyrin repeat-containing domain"/>
    <property type="match status" value="2"/>
</dbReference>
<evidence type="ECO:0000256" key="2">
    <source>
        <dbReference type="ARBA" id="ARBA00022692"/>
    </source>
</evidence>
<feature type="compositionally biased region" description="Basic and acidic residues" evidence="7">
    <location>
        <begin position="153"/>
        <end position="162"/>
    </location>
</feature>
<keyword evidence="6 8" id="KW-0472">Membrane</keyword>
<keyword evidence="2 8" id="KW-0812">Transmembrane</keyword>
<reference evidence="10" key="2">
    <citation type="submission" date="2013-04" db="UniProtKB">
        <authorList>
            <consortium name="EnsemblPlants"/>
        </authorList>
    </citation>
    <scope>IDENTIFICATION</scope>
</reference>
<organism evidence="10">
    <name type="scientific">Oryza brachyantha</name>
    <name type="common">malo sina</name>
    <dbReference type="NCBI Taxonomy" id="4533"/>
    <lineage>
        <taxon>Eukaryota</taxon>
        <taxon>Viridiplantae</taxon>
        <taxon>Streptophyta</taxon>
        <taxon>Embryophyta</taxon>
        <taxon>Tracheophyta</taxon>
        <taxon>Spermatophyta</taxon>
        <taxon>Magnoliopsida</taxon>
        <taxon>Liliopsida</taxon>
        <taxon>Poales</taxon>
        <taxon>Poaceae</taxon>
        <taxon>BOP clade</taxon>
        <taxon>Oryzoideae</taxon>
        <taxon>Oryzeae</taxon>
        <taxon>Oryzinae</taxon>
        <taxon>Oryza</taxon>
    </lineage>
</organism>
<dbReference type="Pfam" id="PF13637">
    <property type="entry name" value="Ank_4"/>
    <property type="match status" value="1"/>
</dbReference>
<dbReference type="GO" id="GO:0005886">
    <property type="term" value="C:plasma membrane"/>
    <property type="evidence" value="ECO:0007669"/>
    <property type="project" value="TreeGrafter"/>
</dbReference>
<feature type="transmembrane region" description="Helical" evidence="8">
    <location>
        <begin position="692"/>
        <end position="720"/>
    </location>
</feature>
<feature type="transmembrane region" description="Helical" evidence="8">
    <location>
        <begin position="816"/>
        <end position="837"/>
    </location>
</feature>
<feature type="transmembrane region" description="Helical" evidence="8">
    <location>
        <begin position="652"/>
        <end position="672"/>
    </location>
</feature>
<dbReference type="OMA" id="WTHINDP"/>
<feature type="transmembrane region" description="Helical" evidence="8">
    <location>
        <begin position="765"/>
        <end position="782"/>
    </location>
</feature>
<dbReference type="EnsemblPlants" id="OB09G13950.1">
    <property type="protein sequence ID" value="OB09G13950.1"/>
    <property type="gene ID" value="OB09G13950"/>
</dbReference>
<name>J3MWL6_ORYBR</name>
<keyword evidence="5" id="KW-0040">ANK repeat</keyword>
<evidence type="ECO:0000259" key="9">
    <source>
        <dbReference type="Pfam" id="PF13962"/>
    </source>
</evidence>
<reference evidence="10" key="1">
    <citation type="journal article" date="2013" name="Nat. Commun.">
        <title>Whole-genome sequencing of Oryza brachyantha reveals mechanisms underlying Oryza genome evolution.</title>
        <authorList>
            <person name="Chen J."/>
            <person name="Huang Q."/>
            <person name="Gao D."/>
            <person name="Wang J."/>
            <person name="Lang Y."/>
            <person name="Liu T."/>
            <person name="Li B."/>
            <person name="Bai Z."/>
            <person name="Luis Goicoechea J."/>
            <person name="Liang C."/>
            <person name="Chen C."/>
            <person name="Zhang W."/>
            <person name="Sun S."/>
            <person name="Liao Y."/>
            <person name="Zhang X."/>
            <person name="Yang L."/>
            <person name="Song C."/>
            <person name="Wang M."/>
            <person name="Shi J."/>
            <person name="Liu G."/>
            <person name="Liu J."/>
            <person name="Zhou H."/>
            <person name="Zhou W."/>
            <person name="Yu Q."/>
            <person name="An N."/>
            <person name="Chen Y."/>
            <person name="Cai Q."/>
            <person name="Wang B."/>
            <person name="Liu B."/>
            <person name="Min J."/>
            <person name="Huang Y."/>
            <person name="Wu H."/>
            <person name="Li Z."/>
            <person name="Zhang Y."/>
            <person name="Yin Y."/>
            <person name="Song W."/>
            <person name="Jiang J."/>
            <person name="Jackson S.A."/>
            <person name="Wing R.A."/>
            <person name="Wang J."/>
            <person name="Chen M."/>
        </authorList>
    </citation>
    <scope>NUCLEOTIDE SEQUENCE [LARGE SCALE GENOMIC DNA]</scope>
    <source>
        <strain evidence="10">cv. IRGC 101232</strain>
    </source>
</reference>
<protein>
    <recommendedName>
        <fullName evidence="9">PGG domain-containing protein</fullName>
    </recommendedName>
</protein>
<dbReference type="HOGENOM" id="CLU_000134_36_5_1"/>
<keyword evidence="3" id="KW-0677">Repeat</keyword>
<dbReference type="InterPro" id="IPR036770">
    <property type="entry name" value="Ankyrin_rpt-contain_sf"/>
</dbReference>
<sequence>MSTGQLPVKLPKEEEGNGDPTIPATILVASDREGCQRLKDVLNKEDATTMVMVMPTLLTGNNKQCEEDAKPHLPNLPRMDPRLLMAVRNGDSMALHHLLDNHSEAHPHYIVHMDDGSVPPPRTDMAEEGLDHRACGSITRIMAVPPPPATTEVSKEDADDRCSSYTDGTTLEGLPAYVADVDDGTDPENINKKPIPGFAPSQGSPLDGVTCCERDSALHVVAACGDSEEYLACARIVYSKARHLLNATNKRDETPLHCAAKAGNVGMVSCLVELAKSEDRGAERVRDLLRKINKFNETVLHGAIRNDNKMLVEKLMREDPELVCLPNPRDGTAPLYLAISLRRWHIVFGSELLLASFKQSSYAGPFRRNVFHLAVSRGAALKELLEFCRRESLPFVHLLRQPDQCGCTPLYTAASVDRLDKSFSSMVIRFMIRHLGPRRCILRHMTTEGPTKLLMEAEESALYQPGPHASYPIHMAATRGLKGVLTVLDKFPGCATLSDGSGKTFLHKAVEWRKYDIVAFVCQNNPRFASVLNVQDVDGNTALHLAVYIEDQPIFNCLFENRQVRLDLTNRHGLTVLALAALNLEERTFNFRSNPQAIIFKTLLIVDAPDSDTRFNDDDDTNSDIIDNQEINERMKAEEEKLSRDITTGTQVMGIVSVLVATVTFAAAFALPGGYRADDHTNAGTPTLAGSYAFDALIISIALAFICGLLATSSLLYYGVPMVDFSIRFKYFNASMHLLQSSVKSLSVAFALGLYLAMFPVAHQATITVCVIVSIGLLYGNVEIRQTIMVMKTVSARIGFQGALQLNARTLRLHYAIIKAIFNKFWSFVLIFGLPAIRKINPPK</sequence>
<evidence type="ECO:0000256" key="7">
    <source>
        <dbReference type="SAM" id="MobiDB-lite"/>
    </source>
</evidence>
<feature type="domain" description="PGG" evidence="9">
    <location>
        <begin position="648"/>
        <end position="756"/>
    </location>
</feature>
<feature type="region of interest" description="Disordered" evidence="7">
    <location>
        <begin position="1"/>
        <end position="21"/>
    </location>
</feature>
<dbReference type="eggNOG" id="KOG0504">
    <property type="taxonomic scope" value="Eukaryota"/>
</dbReference>
<accession>J3MWL6</accession>
<dbReference type="AlphaFoldDB" id="J3MWL6"/>
<evidence type="ECO:0000256" key="3">
    <source>
        <dbReference type="ARBA" id="ARBA00022737"/>
    </source>
</evidence>
<evidence type="ECO:0000256" key="4">
    <source>
        <dbReference type="ARBA" id="ARBA00022989"/>
    </source>
</evidence>
<evidence type="ECO:0000256" key="6">
    <source>
        <dbReference type="ARBA" id="ARBA00023136"/>
    </source>
</evidence>
<dbReference type="STRING" id="4533.J3MWL6"/>
<comment type="subcellular location">
    <subcellularLocation>
        <location evidence="1">Membrane</location>
        <topology evidence="1">Multi-pass membrane protein</topology>
    </subcellularLocation>
</comment>
<dbReference type="InterPro" id="IPR026961">
    <property type="entry name" value="PGG_dom"/>
</dbReference>
<evidence type="ECO:0000256" key="1">
    <source>
        <dbReference type="ARBA" id="ARBA00004141"/>
    </source>
</evidence>
<evidence type="ECO:0000313" key="10">
    <source>
        <dbReference type="EnsemblPlants" id="OB09G13950.1"/>
    </source>
</evidence>
<dbReference type="InterPro" id="IPR002110">
    <property type="entry name" value="Ankyrin_rpt"/>
</dbReference>
<dbReference type="PANTHER" id="PTHR24186:SF50">
    <property type="entry name" value="ANKYRIN REPEAT-CONTAINING PROTEIN ITN1-LIKE ISOFORM X1"/>
    <property type="match status" value="1"/>
</dbReference>
<proteinExistence type="predicted"/>
<dbReference type="Pfam" id="PF13962">
    <property type="entry name" value="PGG"/>
    <property type="match status" value="1"/>
</dbReference>
<dbReference type="SMART" id="SM00248">
    <property type="entry name" value="ANK"/>
    <property type="match status" value="6"/>
</dbReference>
<dbReference type="Proteomes" id="UP000006038">
    <property type="component" value="Chromosome 9"/>
</dbReference>
<keyword evidence="11" id="KW-1185">Reference proteome</keyword>
<dbReference type="Gramene" id="OB09G13950.1">
    <property type="protein sequence ID" value="OB09G13950.1"/>
    <property type="gene ID" value="OB09G13950"/>
</dbReference>
<evidence type="ECO:0000313" key="11">
    <source>
        <dbReference type="Proteomes" id="UP000006038"/>
    </source>
</evidence>
<feature type="region of interest" description="Disordered" evidence="7">
    <location>
        <begin position="143"/>
        <end position="166"/>
    </location>
</feature>
<dbReference type="SUPFAM" id="SSF48403">
    <property type="entry name" value="Ankyrin repeat"/>
    <property type="match status" value="2"/>
</dbReference>